<dbReference type="STRING" id="519441.Smon_0072"/>
<dbReference type="AlphaFoldDB" id="D1AW93"/>
<dbReference type="GeneID" id="29672877"/>
<dbReference type="eggNOG" id="COG3733">
    <property type="taxonomic scope" value="Bacteria"/>
</dbReference>
<dbReference type="HOGENOM" id="CLU_025062_0_0_0"/>
<dbReference type="Proteomes" id="UP000002072">
    <property type="component" value="Chromosome"/>
</dbReference>
<proteinExistence type="predicted"/>
<evidence type="ECO:0000313" key="2">
    <source>
        <dbReference type="Proteomes" id="UP000002072"/>
    </source>
</evidence>
<dbReference type="EMBL" id="CP001779">
    <property type="protein sequence ID" value="ACZ00569.1"/>
    <property type="molecule type" value="Genomic_DNA"/>
</dbReference>
<keyword evidence="2" id="KW-1185">Reference proteome</keyword>
<dbReference type="RefSeq" id="WP_012858127.1">
    <property type="nucleotide sequence ID" value="NC_013515.1"/>
</dbReference>
<sequence>MEESIKDGLKLRGLWDRRYEEDDEARKEFYHSQGLRLKDEQILASGLIDLTYDNTKSKIGLIYTTKDLDNLTGRVEGFVNVRQSVKDILDIYVNVNYKLKPDISKRLGRLKGDITLSKKIGNVDLKGKAYGYLGTVLISDRDRKVGIEGTLLYNKDKINIKSVIKHDTIFDYSKNKQTNKESKTDSTESYFHNQELLFDLGYKSNRIEVKTENKIRGKVFTKSLAIDKDKYKSSDTNKDKTVLTLYTSNKLVRSFGNLGLSLDARYRAGLDYKDSGSVTDEHISLLGLGINYKGTNTKNSIDTAFIAGYVDSKELYILNVWSDNSIDYRMNNKLRLIGKLNLTSSNRLGMLYQGQETEILGLGDISGRIEYRPTDRVEIINEVGTKAILLFNYNDRKKAQPKTSSSTTNNNSMSDKLQKLHLHTQYQYKVYSDNSVSYKINDGIRLIGKLGLSYLNGYDSERLYTALRDIKRKQIGENGILEISSKDTKKIKEEKQSYGEDNLSKILINPRIELELRFMEDKLLLKPRGEVIVSIANKENENFKYKNTTLKLGLNVDYKW</sequence>
<name>D1AW93_STRM9</name>
<reference evidence="1 2" key="1">
    <citation type="journal article" date="2009" name="Stand. Genomic Sci.">
        <title>Complete genome sequence of Streptobacillus moniliformis type strain (9901T).</title>
        <authorList>
            <person name="Nolan M."/>
            <person name="Gronow S."/>
            <person name="Lapidus A."/>
            <person name="Ivanova N."/>
            <person name="Copeland A."/>
            <person name="Lucas S."/>
            <person name="Del Rio T.G."/>
            <person name="Chen F."/>
            <person name="Tice H."/>
            <person name="Pitluck S."/>
            <person name="Cheng J.F."/>
            <person name="Sims D."/>
            <person name="Meincke L."/>
            <person name="Bruce D."/>
            <person name="Goodwin L."/>
            <person name="Brettin T."/>
            <person name="Han C."/>
            <person name="Detter J.C."/>
            <person name="Ovchinikova G."/>
            <person name="Pati A."/>
            <person name="Mavromatis K."/>
            <person name="Mikhailova N."/>
            <person name="Chen A."/>
            <person name="Palaniappan K."/>
            <person name="Land M."/>
            <person name="Hauser L."/>
            <person name="Chang Y.J."/>
            <person name="Jeffries C.D."/>
            <person name="Rohde M."/>
            <person name="Sproer C."/>
            <person name="Goker M."/>
            <person name="Bristow J."/>
            <person name="Eisen J.A."/>
            <person name="Markowitz V."/>
            <person name="Hugenholtz P."/>
            <person name="Kyrpides N.C."/>
            <person name="Klenk H.P."/>
            <person name="Chain P."/>
        </authorList>
    </citation>
    <scope>NUCLEOTIDE SEQUENCE [LARGE SCALE GENOMIC DNA]</scope>
    <source>
        <strain evidence="2">ATCC 14647 / DSM 12112 / NCTC 10651 / 9901</strain>
    </source>
</reference>
<accession>D1AW93</accession>
<protein>
    <submittedName>
        <fullName evidence="1">Uncharacterized protein</fullName>
    </submittedName>
</protein>
<gene>
    <name evidence="1" type="ordered locus">Smon_0072</name>
</gene>
<dbReference type="KEGG" id="smf:Smon_0072"/>
<evidence type="ECO:0000313" key="1">
    <source>
        <dbReference type="EMBL" id="ACZ00569.1"/>
    </source>
</evidence>
<organism evidence="1 2">
    <name type="scientific">Streptobacillus moniliformis (strain ATCC 14647 / DSM 12112 / NCTC 10651 / 9901)</name>
    <dbReference type="NCBI Taxonomy" id="519441"/>
    <lineage>
        <taxon>Bacteria</taxon>
        <taxon>Fusobacteriati</taxon>
        <taxon>Fusobacteriota</taxon>
        <taxon>Fusobacteriia</taxon>
        <taxon>Fusobacteriales</taxon>
        <taxon>Leptotrichiaceae</taxon>
        <taxon>Streptobacillus</taxon>
    </lineage>
</organism>